<evidence type="ECO:0000313" key="2">
    <source>
        <dbReference type="Proteomes" id="UP000887566"/>
    </source>
</evidence>
<dbReference type="WBParaSite" id="PSAMB.scaffold7796size7095.g30541.t1">
    <property type="protein sequence ID" value="PSAMB.scaffold7796size7095.g30541.t1"/>
    <property type="gene ID" value="PSAMB.scaffold7796size7095.g30541"/>
</dbReference>
<organism evidence="2 3">
    <name type="scientific">Plectus sambesii</name>
    <dbReference type="NCBI Taxonomy" id="2011161"/>
    <lineage>
        <taxon>Eukaryota</taxon>
        <taxon>Metazoa</taxon>
        <taxon>Ecdysozoa</taxon>
        <taxon>Nematoda</taxon>
        <taxon>Chromadorea</taxon>
        <taxon>Plectida</taxon>
        <taxon>Plectina</taxon>
        <taxon>Plectoidea</taxon>
        <taxon>Plectidae</taxon>
        <taxon>Plectus</taxon>
    </lineage>
</organism>
<proteinExistence type="predicted"/>
<dbReference type="Proteomes" id="UP000887566">
    <property type="component" value="Unplaced"/>
</dbReference>
<sequence>MGCCCWGVVVVVVKITLTPWTNRLDGGGGERNNVFVFASLSCANARLSLHPRSRYLQGPSARDHLLPSGHGATFPPAVVPV</sequence>
<keyword evidence="2" id="KW-1185">Reference proteome</keyword>
<protein>
    <submittedName>
        <fullName evidence="3">Secreted protein</fullName>
    </submittedName>
</protein>
<evidence type="ECO:0000313" key="3">
    <source>
        <dbReference type="WBParaSite" id="PSAMB.scaffold7796size7095.g30541.t1"/>
    </source>
</evidence>
<name>A0A914XHH1_9BILA</name>
<feature type="signal peptide" evidence="1">
    <location>
        <begin position="1"/>
        <end position="23"/>
    </location>
</feature>
<evidence type="ECO:0000256" key="1">
    <source>
        <dbReference type="SAM" id="SignalP"/>
    </source>
</evidence>
<accession>A0A914XHH1</accession>
<reference evidence="3" key="1">
    <citation type="submission" date="2022-11" db="UniProtKB">
        <authorList>
            <consortium name="WormBaseParasite"/>
        </authorList>
    </citation>
    <scope>IDENTIFICATION</scope>
</reference>
<dbReference type="AlphaFoldDB" id="A0A914XHH1"/>
<feature type="chain" id="PRO_5037378718" evidence="1">
    <location>
        <begin position="24"/>
        <end position="81"/>
    </location>
</feature>
<keyword evidence="1" id="KW-0732">Signal</keyword>